<dbReference type="Proteomes" id="UP001249851">
    <property type="component" value="Unassembled WGS sequence"/>
</dbReference>
<accession>A0AAD9VH69</accession>
<keyword evidence="3" id="KW-1185">Reference proteome</keyword>
<evidence type="ECO:0000313" key="3">
    <source>
        <dbReference type="Proteomes" id="UP001249851"/>
    </source>
</evidence>
<dbReference type="EMBL" id="JARQWQ010000001">
    <property type="protein sequence ID" value="KAK2574309.1"/>
    <property type="molecule type" value="Genomic_DNA"/>
</dbReference>
<feature type="region of interest" description="Disordered" evidence="1">
    <location>
        <begin position="78"/>
        <end position="97"/>
    </location>
</feature>
<reference evidence="2" key="1">
    <citation type="journal article" date="2023" name="G3 (Bethesda)">
        <title>Whole genome assembly and annotation of the endangered Caribbean coral Acropora cervicornis.</title>
        <authorList>
            <person name="Selwyn J.D."/>
            <person name="Vollmer S.V."/>
        </authorList>
    </citation>
    <scope>NUCLEOTIDE SEQUENCE</scope>
    <source>
        <strain evidence="2">K2</strain>
    </source>
</reference>
<reference evidence="2" key="2">
    <citation type="journal article" date="2023" name="Science">
        <title>Genomic signatures of disease resistance in endangered staghorn corals.</title>
        <authorList>
            <person name="Vollmer S.V."/>
            <person name="Selwyn J.D."/>
            <person name="Despard B.A."/>
            <person name="Roesel C.L."/>
        </authorList>
    </citation>
    <scope>NUCLEOTIDE SEQUENCE</scope>
    <source>
        <strain evidence="2">K2</strain>
    </source>
</reference>
<evidence type="ECO:0000256" key="1">
    <source>
        <dbReference type="SAM" id="MobiDB-lite"/>
    </source>
</evidence>
<name>A0AAD9VH69_ACRCE</name>
<gene>
    <name evidence="2" type="ORF">P5673_000454</name>
</gene>
<protein>
    <submittedName>
        <fullName evidence="2">Uncharacterized protein</fullName>
    </submittedName>
</protein>
<proteinExistence type="predicted"/>
<organism evidence="2 3">
    <name type="scientific">Acropora cervicornis</name>
    <name type="common">Staghorn coral</name>
    <dbReference type="NCBI Taxonomy" id="6130"/>
    <lineage>
        <taxon>Eukaryota</taxon>
        <taxon>Metazoa</taxon>
        <taxon>Cnidaria</taxon>
        <taxon>Anthozoa</taxon>
        <taxon>Hexacorallia</taxon>
        <taxon>Scleractinia</taxon>
        <taxon>Astrocoeniina</taxon>
        <taxon>Acroporidae</taxon>
        <taxon>Acropora</taxon>
    </lineage>
</organism>
<comment type="caution">
    <text evidence="2">The sequence shown here is derived from an EMBL/GenBank/DDBJ whole genome shotgun (WGS) entry which is preliminary data.</text>
</comment>
<sequence length="126" mass="14253">MEKICVDDKTTRTEERRKLKISTMNKKRTKSDTITQAAKKRILAIQVHTQYILHQRFVSSGDHGGVLLAKKGLKAAPSYAGHNTVKRDTSTPLKGHPHLNKRTVLLIKFQENCKLSTNEPFSKISD</sequence>
<evidence type="ECO:0000313" key="2">
    <source>
        <dbReference type="EMBL" id="KAK2574309.1"/>
    </source>
</evidence>
<dbReference type="AlphaFoldDB" id="A0AAD9VH69"/>